<dbReference type="Gene3D" id="2.40.170.20">
    <property type="entry name" value="TonB-dependent receptor, beta-barrel domain"/>
    <property type="match status" value="1"/>
</dbReference>
<dbReference type="Pfam" id="PF07715">
    <property type="entry name" value="Plug"/>
    <property type="match status" value="1"/>
</dbReference>
<evidence type="ECO:0000256" key="6">
    <source>
        <dbReference type="ARBA" id="ARBA00023237"/>
    </source>
</evidence>
<sequence length="712" mass="76359">MPLPLRKPVHHAVATVTLAVCAPLPGTAAEAGTSALELDPLTVTGTPVPGAVSEQAASLDIVTSDSIVADGDANLGEALADLPGVENIATGNSAGKPVIRGLSGERIRMLSNGVGLDHQQYGVRHMPSYDPFLLERVEVVRGASSVLYGSSALGGAVNLIPREIDYDTDFHGEAMTRYYSNNGQWDTGLRAGAGNGRFGISVGVIRRDAGNIETPDETTYFPPPPNPEHQDAAAYTGDLDYTDFEQAAGDIAVGVRDDRGGEWRLRYTRWNDEHNFLLPPPAGIKPPSAGAEGIGQYIDDEQLSLSGRTRIGNITWKPKLLWQNNERRSNAAGYPRSAGFDHTIDIEFDQYTARLEGEHGAIAGLDGGTVGVEYRYKTQESRGSTQLSPGGDVHNAAVFAFEEKRLGPLLLQSGVRYDHHTTEARASRTRAPSASVRDAEENSYGVATGSLGGVLSMTDRLSLAANVERGFRAPSLFELYVAGQHGGVAAYQEGDPDLDEETSLNTDLSLRWQSPGLRATATVYRNVINDYIMLQDTGGTHGGLPVLRYEQADATLHGVELSVEKTLAPWLTLTAAAEMVDGERDDNGDDLPLLPADNISVGARFTPASRGWLRNPHASVTVRHYASKDAAPGEPFSQFDDAPFGSASTDSYTLVGMSAGFSPRVGNRVIHLDLSVSNLLNEDYRAFLDTYKGYALSPGRDIRLTLRVPFGG</sequence>
<dbReference type="PROSITE" id="PS52016">
    <property type="entry name" value="TONB_DEPENDENT_REC_3"/>
    <property type="match status" value="1"/>
</dbReference>
<comment type="subcellular location">
    <subcellularLocation>
        <location evidence="1">Cell outer membrane</location>
        <topology evidence="1">Multi-pass membrane protein</topology>
    </subcellularLocation>
</comment>
<evidence type="ECO:0000256" key="2">
    <source>
        <dbReference type="ARBA" id="ARBA00022448"/>
    </source>
</evidence>
<dbReference type="EMBL" id="MN079079">
    <property type="protein sequence ID" value="QEA04099.1"/>
    <property type="molecule type" value="Genomic_DNA"/>
</dbReference>
<dbReference type="Gene3D" id="2.170.130.10">
    <property type="entry name" value="TonB-dependent receptor, plug domain"/>
    <property type="match status" value="1"/>
</dbReference>
<dbReference type="SUPFAM" id="SSF56935">
    <property type="entry name" value="Porins"/>
    <property type="match status" value="1"/>
</dbReference>
<organism evidence="10">
    <name type="scientific">uncultured organism</name>
    <dbReference type="NCBI Taxonomy" id="155900"/>
    <lineage>
        <taxon>unclassified sequences</taxon>
        <taxon>environmental samples</taxon>
    </lineage>
</organism>
<evidence type="ECO:0000256" key="1">
    <source>
        <dbReference type="ARBA" id="ARBA00004571"/>
    </source>
</evidence>
<proteinExistence type="predicted"/>
<dbReference type="InterPro" id="IPR039426">
    <property type="entry name" value="TonB-dep_rcpt-like"/>
</dbReference>
<evidence type="ECO:0000313" key="10">
    <source>
        <dbReference type="EMBL" id="QEA04099.1"/>
    </source>
</evidence>
<evidence type="ECO:0000256" key="4">
    <source>
        <dbReference type="ARBA" id="ARBA00023077"/>
    </source>
</evidence>
<dbReference type="Pfam" id="PF00593">
    <property type="entry name" value="TonB_dep_Rec_b-barrel"/>
    <property type="match status" value="1"/>
</dbReference>
<name>A0A5B8R5K2_9ZZZZ</name>
<evidence type="ECO:0000259" key="8">
    <source>
        <dbReference type="Pfam" id="PF00593"/>
    </source>
</evidence>
<evidence type="ECO:0000256" key="7">
    <source>
        <dbReference type="SAM" id="MobiDB-lite"/>
    </source>
</evidence>
<dbReference type="InterPro" id="IPR037066">
    <property type="entry name" value="Plug_dom_sf"/>
</dbReference>
<dbReference type="CDD" id="cd01347">
    <property type="entry name" value="ligand_gated_channel"/>
    <property type="match status" value="1"/>
</dbReference>
<feature type="region of interest" description="Disordered" evidence="7">
    <location>
        <begin position="421"/>
        <end position="441"/>
    </location>
</feature>
<feature type="domain" description="TonB-dependent receptor plug" evidence="9">
    <location>
        <begin position="53"/>
        <end position="156"/>
    </location>
</feature>
<reference evidence="10" key="1">
    <citation type="submission" date="2019-06" db="EMBL/GenBank/DDBJ databases">
        <authorList>
            <person name="Murdoch R.W."/>
            <person name="Fathepure B."/>
        </authorList>
    </citation>
    <scope>NUCLEOTIDE SEQUENCE</scope>
</reference>
<gene>
    <name evidence="10" type="primary">btuB_1</name>
    <name evidence="10" type="ORF">KBTEX_00402</name>
</gene>
<accession>A0A5B8R5K2</accession>
<evidence type="ECO:0000256" key="3">
    <source>
        <dbReference type="ARBA" id="ARBA00022692"/>
    </source>
</evidence>
<protein>
    <submittedName>
        <fullName evidence="10">Vitamin B12 transporter BtuB</fullName>
    </submittedName>
</protein>
<dbReference type="InterPro" id="IPR000531">
    <property type="entry name" value="Beta-barrel_TonB"/>
</dbReference>
<dbReference type="AlphaFoldDB" id="A0A5B8R5K2"/>
<dbReference type="GO" id="GO:0044718">
    <property type="term" value="P:siderophore transmembrane transport"/>
    <property type="evidence" value="ECO:0007669"/>
    <property type="project" value="TreeGrafter"/>
</dbReference>
<dbReference type="PANTHER" id="PTHR30069:SF40">
    <property type="entry name" value="TONB-DEPENDENT RECEPTOR NMB0964-RELATED"/>
    <property type="match status" value="1"/>
</dbReference>
<evidence type="ECO:0000256" key="5">
    <source>
        <dbReference type="ARBA" id="ARBA00023136"/>
    </source>
</evidence>
<keyword evidence="6" id="KW-0998">Cell outer membrane</keyword>
<keyword evidence="2" id="KW-0813">Transport</keyword>
<keyword evidence="4" id="KW-0798">TonB box</keyword>
<evidence type="ECO:0000259" key="9">
    <source>
        <dbReference type="Pfam" id="PF07715"/>
    </source>
</evidence>
<keyword evidence="3" id="KW-0812">Transmembrane</keyword>
<dbReference type="InterPro" id="IPR012910">
    <property type="entry name" value="Plug_dom"/>
</dbReference>
<dbReference type="InterPro" id="IPR036942">
    <property type="entry name" value="Beta-barrel_TonB_sf"/>
</dbReference>
<dbReference type="PANTHER" id="PTHR30069">
    <property type="entry name" value="TONB-DEPENDENT OUTER MEMBRANE RECEPTOR"/>
    <property type="match status" value="1"/>
</dbReference>
<feature type="domain" description="TonB-dependent receptor-like beta-barrel" evidence="8">
    <location>
        <begin position="255"/>
        <end position="679"/>
    </location>
</feature>
<keyword evidence="5" id="KW-0472">Membrane</keyword>